<organism evidence="1 2">
    <name type="scientific">Yimella lutea</name>
    <dbReference type="NCBI Taxonomy" id="587872"/>
    <lineage>
        <taxon>Bacteria</taxon>
        <taxon>Bacillati</taxon>
        <taxon>Actinomycetota</taxon>
        <taxon>Actinomycetes</taxon>
        <taxon>Micrococcales</taxon>
        <taxon>Dermacoccaceae</taxon>
        <taxon>Yimella</taxon>
    </lineage>
</organism>
<sequence>MSTPSRRSQSASPLALFAGLFDDAAVFPPGSYPVDVALQRRFERAATVDARYVGSFLAPPALIDRILQEVHPVTVVVIGRPGADLDEVLGSADAVAEDSTHALAGVQLARQGGWEKIIGLGVPVAVELPAGDYERGLDSLVPHRFQVLAKLRTGATPNNDVPSCAQLAAFIVACHEREVSFKLTGGMHHAISHGAGDEREFGFLNVLAAVNAVLDGVTAVDLEAILDEREAARVLEHVGRIDDGRAHDVRNLFQSYGCCDVDDPIRDLRTLGLIEENL</sequence>
<dbReference type="RefSeq" id="WP_129625722.1">
    <property type="nucleotide sequence ID" value="NZ_BAABCI010000013.1"/>
</dbReference>
<name>A0A542EJ88_9MICO</name>
<proteinExistence type="predicted"/>
<reference evidence="1 2" key="1">
    <citation type="submission" date="2019-06" db="EMBL/GenBank/DDBJ databases">
        <title>Sequencing the genomes of 1000 actinobacteria strains.</title>
        <authorList>
            <person name="Klenk H.-P."/>
        </authorList>
    </citation>
    <scope>NUCLEOTIDE SEQUENCE [LARGE SCALE GENOMIC DNA]</scope>
    <source>
        <strain evidence="1 2">DSM 19828</strain>
    </source>
</reference>
<dbReference type="Proteomes" id="UP000320806">
    <property type="component" value="Unassembled WGS sequence"/>
</dbReference>
<dbReference type="EMBL" id="VFMO01000001">
    <property type="protein sequence ID" value="TQJ15401.1"/>
    <property type="molecule type" value="Genomic_DNA"/>
</dbReference>
<evidence type="ECO:0000313" key="2">
    <source>
        <dbReference type="Proteomes" id="UP000320806"/>
    </source>
</evidence>
<comment type="caution">
    <text evidence="1">The sequence shown here is derived from an EMBL/GenBank/DDBJ whole genome shotgun (WGS) entry which is preliminary data.</text>
</comment>
<protein>
    <submittedName>
        <fullName evidence="1">Uncharacterized protein</fullName>
    </submittedName>
</protein>
<evidence type="ECO:0000313" key="1">
    <source>
        <dbReference type="EMBL" id="TQJ15401.1"/>
    </source>
</evidence>
<gene>
    <name evidence="1" type="ORF">FB459_2951</name>
</gene>
<dbReference type="OrthoDB" id="9778153at2"/>
<accession>A0A542EJ88</accession>
<dbReference type="AlphaFoldDB" id="A0A542EJ88"/>
<keyword evidence="2" id="KW-1185">Reference proteome</keyword>